<name>A0A1I8HRF1_9PLAT</name>
<evidence type="ECO:0000256" key="1">
    <source>
        <dbReference type="SAM" id="MobiDB-lite"/>
    </source>
</evidence>
<reference evidence="3" key="1">
    <citation type="submission" date="2016-11" db="UniProtKB">
        <authorList>
            <consortium name="WormBaseParasite"/>
        </authorList>
    </citation>
    <scope>IDENTIFICATION</scope>
</reference>
<accession>A0A1I8HRF1</accession>
<feature type="region of interest" description="Disordered" evidence="1">
    <location>
        <begin position="75"/>
        <end position="162"/>
    </location>
</feature>
<feature type="compositionally biased region" description="Gly residues" evidence="1">
    <location>
        <begin position="129"/>
        <end position="140"/>
    </location>
</feature>
<organism evidence="2 3">
    <name type="scientific">Macrostomum lignano</name>
    <dbReference type="NCBI Taxonomy" id="282301"/>
    <lineage>
        <taxon>Eukaryota</taxon>
        <taxon>Metazoa</taxon>
        <taxon>Spiralia</taxon>
        <taxon>Lophotrochozoa</taxon>
        <taxon>Platyhelminthes</taxon>
        <taxon>Rhabditophora</taxon>
        <taxon>Macrostomorpha</taxon>
        <taxon>Macrostomida</taxon>
        <taxon>Macrostomidae</taxon>
        <taxon>Macrostomum</taxon>
    </lineage>
</organism>
<dbReference type="WBParaSite" id="maker-uti_cns_0007402-snap-gene-0.1-mRNA-1">
    <property type="protein sequence ID" value="maker-uti_cns_0007402-snap-gene-0.1-mRNA-1"/>
    <property type="gene ID" value="maker-uti_cns_0007402-snap-gene-0.1"/>
</dbReference>
<feature type="region of interest" description="Disordered" evidence="1">
    <location>
        <begin position="1"/>
        <end position="45"/>
    </location>
</feature>
<evidence type="ECO:0000313" key="3">
    <source>
        <dbReference type="WBParaSite" id="maker-uti_cns_0007402-snap-gene-0.1-mRNA-1"/>
    </source>
</evidence>
<proteinExistence type="predicted"/>
<feature type="compositionally biased region" description="Basic residues" evidence="1">
    <location>
        <begin position="88"/>
        <end position="101"/>
    </location>
</feature>
<protein>
    <submittedName>
        <fullName evidence="3">Vestigial</fullName>
    </submittedName>
</protein>
<feature type="compositionally biased region" description="Basic and acidic residues" evidence="1">
    <location>
        <begin position="1"/>
        <end position="14"/>
    </location>
</feature>
<dbReference type="Proteomes" id="UP000095280">
    <property type="component" value="Unplaced"/>
</dbReference>
<feature type="compositionally biased region" description="Low complexity" evidence="1">
    <location>
        <begin position="117"/>
        <end position="128"/>
    </location>
</feature>
<dbReference type="AlphaFoldDB" id="A0A1I8HRF1"/>
<evidence type="ECO:0000313" key="2">
    <source>
        <dbReference type="Proteomes" id="UP000095280"/>
    </source>
</evidence>
<keyword evidence="2" id="KW-1185">Reference proteome</keyword>
<sequence length="162" mass="16908">VHEIPVPVRVREAEAEQPGRASSGHRRQQAGGQAPNYPAFECSPNPGGLPPLLTYHSSMLTGKAMSDRDFACLTPPVLRATPGDERHHQHHQPHPHHHHALHPQNLSDASPKDLSSAAVAAAANKGFNGDSGNGAGGGGSLKRSSSGSDTAGVASFCSRRRG</sequence>